<evidence type="ECO:0000313" key="7">
    <source>
        <dbReference type="Proteomes" id="UP000031465"/>
    </source>
</evidence>
<dbReference type="InterPro" id="IPR041382">
    <property type="entry name" value="SH3_16"/>
</dbReference>
<dbReference type="Gene3D" id="2.30.30.40">
    <property type="entry name" value="SH3 Domains"/>
    <property type="match status" value="2"/>
</dbReference>
<dbReference type="GO" id="GO:0008234">
    <property type="term" value="F:cysteine-type peptidase activity"/>
    <property type="evidence" value="ECO:0007669"/>
    <property type="project" value="UniProtKB-KW"/>
</dbReference>
<comment type="caution">
    <text evidence="6">The sequence shown here is derived from an EMBL/GenBank/DDBJ whole genome shotgun (WGS) entry which is preliminary data.</text>
</comment>
<dbReference type="Pfam" id="PF00877">
    <property type="entry name" value="NLPC_P60"/>
    <property type="match status" value="1"/>
</dbReference>
<dbReference type="PATRIC" id="fig|362787.3.peg.1786"/>
<dbReference type="GO" id="GO:0006508">
    <property type="term" value="P:proteolysis"/>
    <property type="evidence" value="ECO:0007669"/>
    <property type="project" value="UniProtKB-KW"/>
</dbReference>
<gene>
    <name evidence="6" type="ORF">DB44_EZ00100</name>
</gene>
<keyword evidence="2" id="KW-0645">Protease</keyword>
<evidence type="ECO:0000259" key="5">
    <source>
        <dbReference type="PROSITE" id="PS51935"/>
    </source>
</evidence>
<evidence type="ECO:0000256" key="3">
    <source>
        <dbReference type="ARBA" id="ARBA00022801"/>
    </source>
</evidence>
<proteinExistence type="inferred from homology"/>
<reference evidence="6 7" key="1">
    <citation type="journal article" date="2014" name="Mol. Biol. Evol.">
        <title>Massive expansion of Ubiquitination-related gene families within the Chlamydiae.</title>
        <authorList>
            <person name="Domman D."/>
            <person name="Collingro A."/>
            <person name="Lagkouvardos I."/>
            <person name="Gehre L."/>
            <person name="Weinmaier T."/>
            <person name="Rattei T."/>
            <person name="Subtil A."/>
            <person name="Horn M."/>
        </authorList>
    </citation>
    <scope>NUCLEOTIDE SEQUENCE [LARGE SCALE GENOMIC DNA]</scope>
    <source>
        <strain evidence="6 7">EI2</strain>
    </source>
</reference>
<evidence type="ECO:0000256" key="4">
    <source>
        <dbReference type="ARBA" id="ARBA00022807"/>
    </source>
</evidence>
<protein>
    <recommendedName>
        <fullName evidence="5">NlpC/P60 domain-containing protein</fullName>
    </recommendedName>
</protein>
<dbReference type="Gene3D" id="3.90.1720.10">
    <property type="entry name" value="endopeptidase domain like (from Nostoc punctiforme)"/>
    <property type="match status" value="1"/>
</dbReference>
<sequence>MYEMNINYPVANLYRLPNEHVEVISQAIYGWKVKIIKKDDKFYLVETVDGYQGWINPIQMIESNTISSFPLIKITSNAAHIYKSPHVNREKPFLTLPFEVELPLLETLEEEEGRWLQIQLMNGEKGWIQKGDITLDLFSTNLEKVVDGSQQFLNLPYTWGGVSSFGYDCSGFIQMIFRQVKIILPRDASQQITFPLFQFIDWNNKERGDVIFFGSNDDSIKHVGLYLGNDQLIHASVKPKPTLQISSLEEPSLKNRFGYRTVRRLKI</sequence>
<dbReference type="PANTHER" id="PTHR47053">
    <property type="entry name" value="MUREIN DD-ENDOPEPTIDASE MEPH-RELATED"/>
    <property type="match status" value="1"/>
</dbReference>
<dbReference type="EMBL" id="JSAN01000122">
    <property type="protein sequence ID" value="KIC71018.1"/>
    <property type="molecule type" value="Genomic_DNA"/>
</dbReference>
<keyword evidence="4" id="KW-0788">Thiol protease</keyword>
<dbReference type="PROSITE" id="PS51935">
    <property type="entry name" value="NLPC_P60"/>
    <property type="match status" value="1"/>
</dbReference>
<dbReference type="PANTHER" id="PTHR47053:SF1">
    <property type="entry name" value="MUREIN DD-ENDOPEPTIDASE MEPH-RELATED"/>
    <property type="match status" value="1"/>
</dbReference>
<evidence type="ECO:0000256" key="1">
    <source>
        <dbReference type="ARBA" id="ARBA00007074"/>
    </source>
</evidence>
<evidence type="ECO:0000256" key="2">
    <source>
        <dbReference type="ARBA" id="ARBA00022670"/>
    </source>
</evidence>
<dbReference type="Pfam" id="PF18348">
    <property type="entry name" value="SH3_16"/>
    <property type="match status" value="1"/>
</dbReference>
<dbReference type="InterPro" id="IPR000064">
    <property type="entry name" value="NLP_P60_dom"/>
</dbReference>
<keyword evidence="3" id="KW-0378">Hydrolase</keyword>
<feature type="domain" description="NlpC/P60" evidence="5">
    <location>
        <begin position="139"/>
        <end position="265"/>
    </location>
</feature>
<comment type="similarity">
    <text evidence="1">Belongs to the peptidase C40 family.</text>
</comment>
<dbReference type="SUPFAM" id="SSF54001">
    <property type="entry name" value="Cysteine proteinases"/>
    <property type="match status" value="1"/>
</dbReference>
<accession>A0A0C1H7Z3</accession>
<name>A0A0C1H7Z3_9BACT</name>
<dbReference type="InterPro" id="IPR038765">
    <property type="entry name" value="Papain-like_cys_pep_sf"/>
</dbReference>
<dbReference type="Proteomes" id="UP000031465">
    <property type="component" value="Unassembled WGS sequence"/>
</dbReference>
<dbReference type="AlphaFoldDB" id="A0A0C1H7Z3"/>
<dbReference type="OMA" id="HVGMWIG"/>
<organism evidence="6 7">
    <name type="scientific">Candidatus Protochlamydia amoebophila</name>
    <dbReference type="NCBI Taxonomy" id="362787"/>
    <lineage>
        <taxon>Bacteria</taxon>
        <taxon>Pseudomonadati</taxon>
        <taxon>Chlamydiota</taxon>
        <taxon>Chlamydiia</taxon>
        <taxon>Parachlamydiales</taxon>
        <taxon>Parachlamydiaceae</taxon>
        <taxon>Candidatus Protochlamydia</taxon>
    </lineage>
</organism>
<dbReference type="InterPro" id="IPR051202">
    <property type="entry name" value="Peptidase_C40"/>
</dbReference>
<evidence type="ECO:0000313" key="6">
    <source>
        <dbReference type="EMBL" id="KIC71018.1"/>
    </source>
</evidence>
<dbReference type="MEROPS" id="C40.009"/>